<dbReference type="InterPro" id="IPR050490">
    <property type="entry name" value="Bact_solute-bd_prot1"/>
</dbReference>
<feature type="compositionally biased region" description="Basic and acidic residues" evidence="1">
    <location>
        <begin position="31"/>
        <end position="47"/>
    </location>
</feature>
<dbReference type="Pfam" id="PF01547">
    <property type="entry name" value="SBP_bac_1"/>
    <property type="match status" value="1"/>
</dbReference>
<dbReference type="PANTHER" id="PTHR43649:SF12">
    <property type="entry name" value="DIACETYLCHITOBIOSE BINDING PROTEIN DASA"/>
    <property type="match status" value="1"/>
</dbReference>
<feature type="chain" id="PRO_5039108158" evidence="2">
    <location>
        <begin position="23"/>
        <end position="465"/>
    </location>
</feature>
<dbReference type="PROSITE" id="PS51257">
    <property type="entry name" value="PROKAR_LIPOPROTEIN"/>
    <property type="match status" value="1"/>
</dbReference>
<dbReference type="Proteomes" id="UP000293142">
    <property type="component" value="Unassembled WGS sequence"/>
</dbReference>
<evidence type="ECO:0000256" key="2">
    <source>
        <dbReference type="SAM" id="SignalP"/>
    </source>
</evidence>
<protein>
    <submittedName>
        <fullName evidence="3">Extracellular solute-binding protein</fullName>
    </submittedName>
</protein>
<keyword evidence="4" id="KW-1185">Reference proteome</keyword>
<feature type="region of interest" description="Disordered" evidence="1">
    <location>
        <begin position="24"/>
        <end position="47"/>
    </location>
</feature>
<dbReference type="SUPFAM" id="SSF53850">
    <property type="entry name" value="Periplasmic binding protein-like II"/>
    <property type="match status" value="1"/>
</dbReference>
<feature type="signal peptide" evidence="2">
    <location>
        <begin position="1"/>
        <end position="22"/>
    </location>
</feature>
<dbReference type="InterPro" id="IPR006059">
    <property type="entry name" value="SBP"/>
</dbReference>
<accession>A0A4V2J405</accession>
<feature type="region of interest" description="Disordered" evidence="1">
    <location>
        <begin position="445"/>
        <end position="465"/>
    </location>
</feature>
<organism evidence="3 4">
    <name type="scientific">Paenibacillus thalictri</name>
    <dbReference type="NCBI Taxonomy" id="2527873"/>
    <lineage>
        <taxon>Bacteria</taxon>
        <taxon>Bacillati</taxon>
        <taxon>Bacillota</taxon>
        <taxon>Bacilli</taxon>
        <taxon>Bacillales</taxon>
        <taxon>Paenibacillaceae</taxon>
        <taxon>Paenibacillus</taxon>
    </lineage>
</organism>
<name>A0A4V2J405_9BACL</name>
<dbReference type="AlphaFoldDB" id="A0A4V2J405"/>
<proteinExistence type="predicted"/>
<gene>
    <name evidence="3" type="ORF">EYB31_19350</name>
</gene>
<dbReference type="OrthoDB" id="2544341at2"/>
<evidence type="ECO:0000313" key="4">
    <source>
        <dbReference type="Proteomes" id="UP000293142"/>
    </source>
</evidence>
<dbReference type="PANTHER" id="PTHR43649">
    <property type="entry name" value="ARABINOSE-BINDING PROTEIN-RELATED"/>
    <property type="match status" value="1"/>
</dbReference>
<keyword evidence="2" id="KW-0732">Signal</keyword>
<evidence type="ECO:0000256" key="1">
    <source>
        <dbReference type="SAM" id="MobiDB-lite"/>
    </source>
</evidence>
<comment type="caution">
    <text evidence="3">The sequence shown here is derived from an EMBL/GenBank/DDBJ whole genome shotgun (WGS) entry which is preliminary data.</text>
</comment>
<reference evidence="3 4" key="1">
    <citation type="submission" date="2019-02" db="EMBL/GenBank/DDBJ databases">
        <title>Paenibacillus sp. nov., isolated from surface-sterilized tissue of Thalictrum simplex L.</title>
        <authorList>
            <person name="Tuo L."/>
        </authorList>
    </citation>
    <scope>NUCLEOTIDE SEQUENCE [LARGE SCALE GENOMIC DNA]</scope>
    <source>
        <strain evidence="3 4">N2SHLJ1</strain>
    </source>
</reference>
<dbReference type="RefSeq" id="WP_131015057.1">
    <property type="nucleotide sequence ID" value="NZ_SIRE01000013.1"/>
</dbReference>
<dbReference type="EMBL" id="SIRE01000013">
    <property type="protein sequence ID" value="TBL76585.1"/>
    <property type="molecule type" value="Genomic_DNA"/>
</dbReference>
<dbReference type="Gene3D" id="3.40.190.10">
    <property type="entry name" value="Periplasmic binding protein-like II"/>
    <property type="match status" value="1"/>
</dbReference>
<sequence>MKAISKTVCGSLALLFVLSGCASPSPGPAQAEKKPDNEAKPKSEAKPGEKVKINYWTQERGRADFLKSKVEKFNQTNQDNIEVTLTILSDNYAQAVDIAFASGQAPDVFNVGSAVLGPLSTLVGKNYLEPLDGYMTPELKQRYDSMRAEGTNMYKGKMYSFPNYGNSYRLIYNVDLLEKAGYKQPPKTLDEMVDAAKKITAAGKASGIYGFSLPYKSAQSAMRRSAQVIATQSGYESSGFDFKTGKYDFSGYQPIIQSFRQMWADGSTLPGSESLDIDPLRAQFAEGKIGMYFSAAVEPGVYDKQFPTKIKWAAAPVPTQSGNPGGAAYLEGGTWVGISKDSKFKDKAWKFLEYMYSKEILMETQEVAGWLSIVPEIVAKAKVPSIAGTEYFLPGKYDAIWPLPPENIKPEGKTSDQEFVDYILVGGNLDEVIKRLNQKYNAALEKSGQQVKPDPSFDPVKLQGK</sequence>
<evidence type="ECO:0000313" key="3">
    <source>
        <dbReference type="EMBL" id="TBL76585.1"/>
    </source>
</evidence>